<dbReference type="PANTHER" id="PTHR10584">
    <property type="entry name" value="SUGAR KINASE"/>
    <property type="match status" value="1"/>
</dbReference>
<keyword evidence="5" id="KW-1185">Reference proteome</keyword>
<evidence type="ECO:0000256" key="2">
    <source>
        <dbReference type="ARBA" id="ARBA00022777"/>
    </source>
</evidence>
<keyword evidence="1" id="KW-0808">Transferase</keyword>
<protein>
    <recommendedName>
        <fullName evidence="3">Carbohydrate kinase PfkB domain-containing protein</fullName>
    </recommendedName>
</protein>
<accession>A0ABQ4JGQ0</accession>
<reference evidence="4 5" key="1">
    <citation type="submission" date="2021-01" db="EMBL/GenBank/DDBJ databases">
        <title>Whole genome shotgun sequence of Verrucosispora qiuiae NBRC 106684.</title>
        <authorList>
            <person name="Komaki H."/>
            <person name="Tamura T."/>
        </authorList>
    </citation>
    <scope>NUCLEOTIDE SEQUENCE [LARGE SCALE GENOMIC DNA]</scope>
    <source>
        <strain evidence="4 5">NBRC 106684</strain>
    </source>
</reference>
<dbReference type="SUPFAM" id="SSF53613">
    <property type="entry name" value="Ribokinase-like"/>
    <property type="match status" value="1"/>
</dbReference>
<keyword evidence="2" id="KW-0418">Kinase</keyword>
<evidence type="ECO:0000313" key="4">
    <source>
        <dbReference type="EMBL" id="GIJ29794.1"/>
    </source>
</evidence>
<dbReference type="Proteomes" id="UP000653076">
    <property type="component" value="Unassembled WGS sequence"/>
</dbReference>
<feature type="domain" description="Carbohydrate kinase PfkB" evidence="3">
    <location>
        <begin position="157"/>
        <end position="290"/>
    </location>
</feature>
<evidence type="ECO:0000313" key="5">
    <source>
        <dbReference type="Proteomes" id="UP000653076"/>
    </source>
</evidence>
<name>A0ABQ4JGQ0_9ACTN</name>
<dbReference type="EMBL" id="BOPC01000084">
    <property type="protein sequence ID" value="GIJ29794.1"/>
    <property type="molecule type" value="Genomic_DNA"/>
</dbReference>
<dbReference type="InterPro" id="IPR011611">
    <property type="entry name" value="PfkB_dom"/>
</dbReference>
<comment type="caution">
    <text evidence="4">The sequence shown here is derived from an EMBL/GenBank/DDBJ whole genome shotgun (WGS) entry which is preliminary data.</text>
</comment>
<dbReference type="Gene3D" id="3.40.1190.20">
    <property type="match status" value="1"/>
</dbReference>
<dbReference type="RefSeq" id="WP_204037250.1">
    <property type="nucleotide sequence ID" value="NZ_BOPC01000084.1"/>
</dbReference>
<gene>
    <name evidence="4" type="ORF">Vqi01_49560</name>
</gene>
<proteinExistence type="predicted"/>
<sequence length="307" mass="31693">MDADLGAPRLVVVDGVFVDRISTPLQRGVRVLGGGGLYAALAAATRTTVGLAGICSDHPLTAGQPWWPAVGDAGLITMPGRCLAFDISYDGGGRATYRTDHGGDEQDLQPGQVPPLYRGAAGFHLCALGDPGVQLRYAPALRAMSGARRARISAGTFLARVAADRSSVLRILDACDVFVCSAPEAAALAGVTHVADALTWLARAVDGSGRAIVVTDAPQGCHVLTNDAVQRIPTFARLAVDPTGAGEAFAGALAACLVEGDELLSAAGHACAVASLVVEDFGRRRCCTPTNRCWPRAWPPCAVPSSR</sequence>
<evidence type="ECO:0000259" key="3">
    <source>
        <dbReference type="Pfam" id="PF00294"/>
    </source>
</evidence>
<dbReference type="PANTHER" id="PTHR10584:SF166">
    <property type="entry name" value="RIBOKINASE"/>
    <property type="match status" value="1"/>
</dbReference>
<dbReference type="Pfam" id="PF00294">
    <property type="entry name" value="PfkB"/>
    <property type="match status" value="1"/>
</dbReference>
<dbReference type="InterPro" id="IPR029056">
    <property type="entry name" value="Ribokinase-like"/>
</dbReference>
<evidence type="ECO:0000256" key="1">
    <source>
        <dbReference type="ARBA" id="ARBA00022679"/>
    </source>
</evidence>
<organism evidence="4 5">
    <name type="scientific">Micromonospora qiuiae</name>
    <dbReference type="NCBI Taxonomy" id="502268"/>
    <lineage>
        <taxon>Bacteria</taxon>
        <taxon>Bacillati</taxon>
        <taxon>Actinomycetota</taxon>
        <taxon>Actinomycetes</taxon>
        <taxon>Micromonosporales</taxon>
        <taxon>Micromonosporaceae</taxon>
        <taxon>Micromonospora</taxon>
    </lineage>
</organism>